<accession>A0AA37HQT3</accession>
<reference evidence="1" key="2">
    <citation type="submission" date="2021-08" db="EMBL/GenBank/DDBJ databases">
        <authorList>
            <person name="Tani A."/>
            <person name="Ola A."/>
            <person name="Ogura Y."/>
            <person name="Katsura K."/>
            <person name="Hayashi T."/>
        </authorList>
    </citation>
    <scope>NUCLEOTIDE SEQUENCE</scope>
    <source>
        <strain evidence="1">NBRC 103626</strain>
    </source>
</reference>
<name>A0AA37HQT3_9HYPH</name>
<dbReference type="InterPro" id="IPR025644">
    <property type="entry name" value="DUF4344"/>
</dbReference>
<dbReference type="Proteomes" id="UP001055108">
    <property type="component" value="Unassembled WGS sequence"/>
</dbReference>
<comment type="caution">
    <text evidence="1">The sequence shown here is derived from an EMBL/GenBank/DDBJ whole genome shotgun (WGS) entry which is preliminary data.</text>
</comment>
<keyword evidence="2" id="KW-1185">Reference proteome</keyword>
<organism evidence="1 2">
    <name type="scientific">Methylobacterium gregans</name>
    <dbReference type="NCBI Taxonomy" id="374424"/>
    <lineage>
        <taxon>Bacteria</taxon>
        <taxon>Pseudomonadati</taxon>
        <taxon>Pseudomonadota</taxon>
        <taxon>Alphaproteobacteria</taxon>
        <taxon>Hyphomicrobiales</taxon>
        <taxon>Methylobacteriaceae</taxon>
        <taxon>Methylobacterium</taxon>
    </lineage>
</organism>
<dbReference type="AlphaFoldDB" id="A0AA37HQT3"/>
<gene>
    <name evidence="1" type="ORF">NBEOAGPD_2467</name>
</gene>
<dbReference type="Pfam" id="PF14247">
    <property type="entry name" value="DUF4344"/>
    <property type="match status" value="1"/>
</dbReference>
<evidence type="ECO:0000313" key="1">
    <source>
        <dbReference type="EMBL" id="GJD79243.1"/>
    </source>
</evidence>
<reference evidence="1" key="1">
    <citation type="journal article" date="2016" name="Front. Microbiol.">
        <title>Genome Sequence of the Piezophilic, Mesophilic Sulfate-Reducing Bacterium Desulfovibrio indicus J2T.</title>
        <authorList>
            <person name="Cao J."/>
            <person name="Maignien L."/>
            <person name="Shao Z."/>
            <person name="Alain K."/>
            <person name="Jebbar M."/>
        </authorList>
    </citation>
    <scope>NUCLEOTIDE SEQUENCE</scope>
    <source>
        <strain evidence="1">NBRC 103626</strain>
    </source>
</reference>
<protein>
    <submittedName>
        <fullName evidence="1">Uncharacterized protein</fullName>
    </submittedName>
</protein>
<evidence type="ECO:0000313" key="2">
    <source>
        <dbReference type="Proteomes" id="UP001055108"/>
    </source>
</evidence>
<dbReference type="EMBL" id="BPQM01000059">
    <property type="protein sequence ID" value="GJD79243.1"/>
    <property type="molecule type" value="Genomic_DNA"/>
</dbReference>
<proteinExistence type="predicted"/>
<sequence length="309" mass="34492">MLCSVVSITPTSRRATTRVGQVRDRVRFALCCLIILGATMPSGTESRGFRHPDQRATRVAYDVPRDQAHREIYDTMRQRRVLERVAAAFDLFKLPRRLTYRLTACSGEPNAWYDPRTRTITTCYELIDSISKIAPSKMSSAGVSREDAIRGPVLQILFHESSHALFHMLKVPILGREEDAADQVAALVLLHLSPGDARAVVNGSGYFFAALGKREPLDRSAFADAHGLSWQRFYNLACLAYGSDRRHYGAIVEKGFLPTERSTACEEEYGQIAHAFLALLGPHLRKPPRQGQALRRALARAPLASPPRH</sequence>